<dbReference type="CDD" id="cd03445">
    <property type="entry name" value="Thioesterase_II_repeat2"/>
    <property type="match status" value="1"/>
</dbReference>
<dbReference type="InterPro" id="IPR029069">
    <property type="entry name" value="HotDog_dom_sf"/>
</dbReference>
<dbReference type="GO" id="GO:0005782">
    <property type="term" value="C:peroxisomal matrix"/>
    <property type="evidence" value="ECO:0007669"/>
    <property type="project" value="UniProtKB-SubCell"/>
</dbReference>
<dbReference type="CDD" id="cd03444">
    <property type="entry name" value="Thioesterase_II_repeat1"/>
    <property type="match status" value="1"/>
</dbReference>
<proteinExistence type="inferred from homology"/>
<keyword evidence="4" id="KW-0443">Lipid metabolism</keyword>
<evidence type="ECO:0000256" key="2">
    <source>
        <dbReference type="ARBA" id="ARBA00011881"/>
    </source>
</evidence>
<feature type="domain" description="Acyl-CoA thioesterase-like C-terminal" evidence="6">
    <location>
        <begin position="250"/>
        <end position="359"/>
    </location>
</feature>
<keyword evidence="3" id="KW-0378">Hydrolase</keyword>
<comment type="similarity">
    <text evidence="1">Belongs to the C/M/P thioester hydrolase family.</text>
</comment>
<dbReference type="GO" id="GO:0009062">
    <property type="term" value="P:fatty acid catabolic process"/>
    <property type="evidence" value="ECO:0007669"/>
    <property type="project" value="TreeGrafter"/>
</dbReference>
<feature type="domain" description="Acyl-CoA thioesterase-like N-terminal HotDog" evidence="5">
    <location>
        <begin position="93"/>
        <end position="169"/>
    </location>
</feature>
<dbReference type="AlphaFoldDB" id="A0A915BWW9"/>
<dbReference type="SUPFAM" id="SSF54637">
    <property type="entry name" value="Thioesterase/thiol ester dehydrase-isomerase"/>
    <property type="match status" value="2"/>
</dbReference>
<evidence type="ECO:0000259" key="6">
    <source>
        <dbReference type="Pfam" id="PF20789"/>
    </source>
</evidence>
<dbReference type="PANTHER" id="PTHR11066">
    <property type="entry name" value="ACYL-COA THIOESTERASE"/>
    <property type="match status" value="1"/>
</dbReference>
<dbReference type="Pfam" id="PF20789">
    <property type="entry name" value="4HBT_3C"/>
    <property type="match status" value="1"/>
</dbReference>
<evidence type="ECO:0000256" key="3">
    <source>
        <dbReference type="ARBA" id="ARBA00022801"/>
    </source>
</evidence>
<evidence type="ECO:0000259" key="5">
    <source>
        <dbReference type="Pfam" id="PF13622"/>
    </source>
</evidence>
<protein>
    <submittedName>
        <fullName evidence="8">Acyl-CoA thioesterase II</fullName>
    </submittedName>
</protein>
<dbReference type="NCBIfam" id="TIGR00189">
    <property type="entry name" value="tesB"/>
    <property type="match status" value="1"/>
</dbReference>
<dbReference type="FunFam" id="2.40.160.210:FF:000001">
    <property type="entry name" value="Acyl-CoA thioesterase II"/>
    <property type="match status" value="1"/>
</dbReference>
<dbReference type="InterPro" id="IPR049449">
    <property type="entry name" value="TesB_ACOT8-like_N"/>
</dbReference>
<dbReference type="GO" id="GO:0006637">
    <property type="term" value="P:acyl-CoA metabolic process"/>
    <property type="evidence" value="ECO:0007669"/>
    <property type="project" value="InterPro"/>
</dbReference>
<dbReference type="InterPro" id="IPR042171">
    <property type="entry name" value="Acyl-CoA_hotdog"/>
</dbReference>
<dbReference type="InterPro" id="IPR049450">
    <property type="entry name" value="ACOT8-like_C"/>
</dbReference>
<dbReference type="Proteomes" id="UP000887569">
    <property type="component" value="Unplaced"/>
</dbReference>
<dbReference type="Pfam" id="PF13622">
    <property type="entry name" value="4HBT_3"/>
    <property type="match status" value="1"/>
</dbReference>
<dbReference type="InterPro" id="IPR003703">
    <property type="entry name" value="Acyl_CoA_thio"/>
</dbReference>
<dbReference type="GO" id="GO:0047617">
    <property type="term" value="F:fatty acyl-CoA hydrolase activity"/>
    <property type="evidence" value="ECO:0007669"/>
    <property type="project" value="InterPro"/>
</dbReference>
<reference evidence="8" key="1">
    <citation type="submission" date="2022-11" db="UniProtKB">
        <authorList>
            <consortium name="WormBaseParasite"/>
        </authorList>
    </citation>
    <scope>IDENTIFICATION</scope>
</reference>
<evidence type="ECO:0000313" key="7">
    <source>
        <dbReference type="Proteomes" id="UP000887569"/>
    </source>
</evidence>
<dbReference type="WBParaSite" id="PgR064_g036_t01">
    <property type="protein sequence ID" value="PgR064_g036_t01"/>
    <property type="gene ID" value="PgR064_g036"/>
</dbReference>
<sequence length="368" mass="42389">MRLTPLVRLLRLVDYRYVTIAAADVRFRKFPRNFPKLEESISLFSGSRRAFSMADKRLSKIRIDAEKFFQMDKIDENIYRSTYLRPGSPRFPVVYGGLLFAQSLAAAEETVPAQMRVHAMHSMFIVAATIKQPIDYVVRTLRDGRSFCSRTVDAIQNGGTVFTCQISFHLPEEAAVEHQIEMPSVVGPEECPELFEGTRRILKDADEGRYVIDSYRRERLHDRLIERDKMEEPLFEMRPTNLEEFLAIKPSTKKSFVWVRSSQKLSDDPRIHRMMAVYNTDSTLAGVALKAHQSHGFVPSQVLSLDHCMWLHRNDFRADEWMLYENSTAIAASGRAFTEGHLWDRDGRLICSTAQECLIRSKISKSNL</sequence>
<evidence type="ECO:0000313" key="8">
    <source>
        <dbReference type="WBParaSite" id="PgR064_g036_t01"/>
    </source>
</evidence>
<name>A0A915BWW9_PARUN</name>
<evidence type="ECO:0000256" key="4">
    <source>
        <dbReference type="ARBA" id="ARBA00023098"/>
    </source>
</evidence>
<evidence type="ECO:0000256" key="1">
    <source>
        <dbReference type="ARBA" id="ARBA00006538"/>
    </source>
</evidence>
<dbReference type="PANTHER" id="PTHR11066:SF34">
    <property type="entry name" value="ACYL-COENZYME A THIOESTERASE 8"/>
    <property type="match status" value="1"/>
</dbReference>
<comment type="subunit">
    <text evidence="2">Homotetramer.</text>
</comment>
<keyword evidence="7" id="KW-1185">Reference proteome</keyword>
<dbReference type="Gene3D" id="2.40.160.210">
    <property type="entry name" value="Acyl-CoA thioesterase, double hotdog domain"/>
    <property type="match status" value="1"/>
</dbReference>
<organism evidence="7 8">
    <name type="scientific">Parascaris univalens</name>
    <name type="common">Nematode worm</name>
    <dbReference type="NCBI Taxonomy" id="6257"/>
    <lineage>
        <taxon>Eukaryota</taxon>
        <taxon>Metazoa</taxon>
        <taxon>Ecdysozoa</taxon>
        <taxon>Nematoda</taxon>
        <taxon>Chromadorea</taxon>
        <taxon>Rhabditida</taxon>
        <taxon>Spirurina</taxon>
        <taxon>Ascaridomorpha</taxon>
        <taxon>Ascaridoidea</taxon>
        <taxon>Ascarididae</taxon>
        <taxon>Parascaris</taxon>
    </lineage>
</organism>
<accession>A0A915BWW9</accession>